<protein>
    <submittedName>
        <fullName evidence="4">Probable Actin-related protein 5</fullName>
    </submittedName>
</protein>
<feature type="compositionally biased region" description="Basic and acidic residues" evidence="3">
    <location>
        <begin position="502"/>
        <end position="512"/>
    </location>
</feature>
<sequence>MTQYSTTTTRKLSSKDSLLTPLKVYKIPDPIWRDHSEPFSTPTNTDNADNSPIPIAIDFGTDTIKAGYTNSPTPALVFPTLLSRFRDRKLRSTYTFIGNDTDLDSSIKNNSKTPFDGPFISNWDYVEDILEYIFNHLSVNQNNNHTYDGVPNDLILTERLGNVLQQRTNWYQLIFECFNIPRVTFGIDSLFSYYYNSTIYNENNGLIINSGNVETDVIPVVNGKGIISEAKRLSWGGSKAINYLSDLLSLKYPYFPDKLSNHQFKYLYENFSYVSQNYEEELDNFLNLEYLETHDIVVESSFNEVIPAQKTQEELDLQAAKKRELAKKLQEQAKLKRQEKLVEKQQEYEYYSNVKEQLKDQPKQVVLSTLRNANFDDEKDFNKYLYNLKRSIQRATSKDLEDAADDEDGENSTNMETAFNLVDVPDEQLDNEQIKEKRKQKLLKANYDARQRIKQEKLKELELKEEMARKDKEWRETDLNAWIKDKRHKLNSLIKGRKGKLKLQEDMKDRKSQSSQRRMKNLTALADDQPSTGNGKRSRSHTQQHQQTVTIDNDPNDTFGANDDDWLIYKEVGATPESLDEAIEEEYKKIIDLEKILLEHDPNFTEEDTLDAQYDWRNSILHLFLRGPRPHDSEDSHQQHQMHLNVERIRVPEILFEPSIAGLDQAGVSELSKRIVLGKFGSSNRELSEITETMAQNILITGGHGKLPQLRERIVKDFEEFMPMGSKFNIRMAQDPILDSWKGMAKFAQSSQYAESFITKRDYEEYGPEYIKEHNLSNVRYYD</sequence>
<dbReference type="Proteomes" id="UP000262825">
    <property type="component" value="Unassembled WGS sequence"/>
</dbReference>
<accession>A0A376B5X0</accession>
<keyword evidence="5" id="KW-1185">Reference proteome</keyword>
<dbReference type="CDD" id="cd10211">
    <property type="entry name" value="ASKHA_NBD_Arp5"/>
    <property type="match status" value="1"/>
</dbReference>
<dbReference type="EMBL" id="UFAJ01000268">
    <property type="protein sequence ID" value="SSD60088.1"/>
    <property type="molecule type" value="Genomic_DNA"/>
</dbReference>
<dbReference type="InterPro" id="IPR043129">
    <property type="entry name" value="ATPase_NBD"/>
</dbReference>
<proteinExistence type="inferred from homology"/>
<feature type="compositionally biased region" description="Polar residues" evidence="3">
    <location>
        <begin position="543"/>
        <end position="553"/>
    </location>
</feature>
<dbReference type="SUPFAM" id="SSF53067">
    <property type="entry name" value="Actin-like ATPase domain"/>
    <property type="match status" value="2"/>
</dbReference>
<comment type="similarity">
    <text evidence="1">Belongs to the actin family.</text>
</comment>
<dbReference type="VEuPathDB" id="FungiDB:SCODWIG_01849"/>
<evidence type="ECO:0000256" key="3">
    <source>
        <dbReference type="SAM" id="MobiDB-lite"/>
    </source>
</evidence>
<dbReference type="FunFam" id="3.30.420.40:FF:000058">
    <property type="entry name" value="Putative actin-related protein 5"/>
    <property type="match status" value="1"/>
</dbReference>
<feature type="coiled-coil region" evidence="2">
    <location>
        <begin position="444"/>
        <end position="473"/>
    </location>
</feature>
<gene>
    <name evidence="4" type="ORF">SCODWIG_01849</name>
</gene>
<organism evidence="4 5">
    <name type="scientific">Saccharomycodes ludwigii</name>
    <dbReference type="NCBI Taxonomy" id="36035"/>
    <lineage>
        <taxon>Eukaryota</taxon>
        <taxon>Fungi</taxon>
        <taxon>Dikarya</taxon>
        <taxon>Ascomycota</taxon>
        <taxon>Saccharomycotina</taxon>
        <taxon>Saccharomycetes</taxon>
        <taxon>Saccharomycodales</taxon>
        <taxon>Saccharomycodaceae</taxon>
        <taxon>Saccharomycodes</taxon>
    </lineage>
</organism>
<reference evidence="5" key="1">
    <citation type="submission" date="2018-06" db="EMBL/GenBank/DDBJ databases">
        <authorList>
            <person name="Guldener U."/>
        </authorList>
    </citation>
    <scope>NUCLEOTIDE SEQUENCE [LARGE SCALE GENOMIC DNA]</scope>
    <source>
        <strain evidence="5">UTAD17</strain>
    </source>
</reference>
<dbReference type="PANTHER" id="PTHR11937">
    <property type="entry name" value="ACTIN"/>
    <property type="match status" value="1"/>
</dbReference>
<dbReference type="AlphaFoldDB" id="A0A376B5X0"/>
<dbReference type="SMART" id="SM00268">
    <property type="entry name" value="ACTIN"/>
    <property type="match status" value="1"/>
</dbReference>
<evidence type="ECO:0000313" key="5">
    <source>
        <dbReference type="Proteomes" id="UP000262825"/>
    </source>
</evidence>
<feature type="region of interest" description="Disordered" evidence="3">
    <location>
        <begin position="494"/>
        <end position="557"/>
    </location>
</feature>
<evidence type="ECO:0000256" key="1">
    <source>
        <dbReference type="RuleBase" id="RU000487"/>
    </source>
</evidence>
<dbReference type="InterPro" id="IPR004000">
    <property type="entry name" value="Actin"/>
</dbReference>
<name>A0A376B5X0_9ASCO</name>
<dbReference type="Gene3D" id="3.30.420.40">
    <property type="match status" value="2"/>
</dbReference>
<evidence type="ECO:0000256" key="2">
    <source>
        <dbReference type="SAM" id="Coils"/>
    </source>
</evidence>
<feature type="coiled-coil region" evidence="2">
    <location>
        <begin position="308"/>
        <end position="361"/>
    </location>
</feature>
<dbReference type="Pfam" id="PF00022">
    <property type="entry name" value="Actin"/>
    <property type="match status" value="2"/>
</dbReference>
<evidence type="ECO:0000313" key="4">
    <source>
        <dbReference type="EMBL" id="SSD60088.1"/>
    </source>
</evidence>
<keyword evidence="2" id="KW-0175">Coiled coil</keyword>